<evidence type="ECO:0000313" key="2">
    <source>
        <dbReference type="Proteomes" id="UP000075635"/>
    </source>
</evidence>
<organism evidence="1 2">
    <name type="scientific">Sorangium cellulosum</name>
    <name type="common">Polyangium cellulosum</name>
    <dbReference type="NCBI Taxonomy" id="56"/>
    <lineage>
        <taxon>Bacteria</taxon>
        <taxon>Pseudomonadati</taxon>
        <taxon>Myxococcota</taxon>
        <taxon>Polyangia</taxon>
        <taxon>Polyangiales</taxon>
        <taxon>Polyangiaceae</taxon>
        <taxon>Sorangium</taxon>
    </lineage>
</organism>
<comment type="caution">
    <text evidence="1">The sequence shown here is derived from an EMBL/GenBank/DDBJ whole genome shotgun (WGS) entry which is preliminary data.</text>
</comment>
<protein>
    <submittedName>
        <fullName evidence="1">Uncharacterized protein</fullName>
    </submittedName>
</protein>
<evidence type="ECO:0000313" key="1">
    <source>
        <dbReference type="EMBL" id="KYF75869.1"/>
    </source>
</evidence>
<reference evidence="1 2" key="1">
    <citation type="submission" date="2014-02" db="EMBL/GenBank/DDBJ databases">
        <title>The small core and large imbalanced accessory genome model reveals a collaborative survival strategy of Sorangium cellulosum strains in nature.</title>
        <authorList>
            <person name="Han K."/>
            <person name="Peng R."/>
            <person name="Blom J."/>
            <person name="Li Y.-Z."/>
        </authorList>
    </citation>
    <scope>NUCLEOTIDE SEQUENCE [LARGE SCALE GENOMIC DNA]</scope>
    <source>
        <strain evidence="1 2">So0011-07</strain>
    </source>
</reference>
<gene>
    <name evidence="1" type="ORF">BE17_29000</name>
</gene>
<dbReference type="EMBL" id="JEMB01003082">
    <property type="protein sequence ID" value="KYF75869.1"/>
    <property type="molecule type" value="Genomic_DNA"/>
</dbReference>
<dbReference type="AlphaFoldDB" id="A0A150R6I0"/>
<accession>A0A150R6I0</accession>
<name>A0A150R6I0_SORCE</name>
<proteinExistence type="predicted"/>
<sequence>MGETKSLVRRVVREAAIGQMLFSTKDPEEWTSHFEGLGKLCAEAWQDDLPEEDRAWAAAHRERFRKWVDGAPPRAGASALQNGHALLPGGFSPPWEMLIDAVESAFLALADAFEEASAADGERAAADATSRLHRTYLWRTLTTDDTAEQRRTAALRAFQRGFQLTRRGSPSSMKRPIPPMLEPPWYWGAGLPEYSGPTAARERALRALPDPKDWNEWQSRKQELRDIYASAWREDVPEEDREWAAAYRDICTRYVNRRRRDAIAQCAYEGYLQSSGGILDGAPGRPWPNLSHYASEPWCAFADRVEDAPEGETEAATAEAASREYWDTLYGKAPPWDSDPDQAHWLAAVRAARAKALAGDVLPEKRR</sequence>
<dbReference type="Proteomes" id="UP000075635">
    <property type="component" value="Unassembled WGS sequence"/>
</dbReference>